<accession>A0A835WSE3</accession>
<name>A0A835WSE3_9CHLO</name>
<feature type="region of interest" description="Disordered" evidence="2">
    <location>
        <begin position="124"/>
        <end position="189"/>
    </location>
</feature>
<feature type="compositionally biased region" description="Basic and acidic residues" evidence="2">
    <location>
        <begin position="838"/>
        <end position="850"/>
    </location>
</feature>
<protein>
    <submittedName>
        <fullName evidence="3">Uncharacterized protein</fullName>
    </submittedName>
</protein>
<feature type="region of interest" description="Disordered" evidence="2">
    <location>
        <begin position="525"/>
        <end position="593"/>
    </location>
</feature>
<dbReference type="Proteomes" id="UP000613740">
    <property type="component" value="Unassembled WGS sequence"/>
</dbReference>
<feature type="region of interest" description="Disordered" evidence="2">
    <location>
        <begin position="22"/>
        <end position="58"/>
    </location>
</feature>
<feature type="coiled-coil region" evidence="1">
    <location>
        <begin position="596"/>
        <end position="625"/>
    </location>
</feature>
<feature type="region of interest" description="Disordered" evidence="2">
    <location>
        <begin position="480"/>
        <end position="503"/>
    </location>
</feature>
<gene>
    <name evidence="3" type="ORF">HYH02_002777</name>
</gene>
<feature type="compositionally biased region" description="Acidic residues" evidence="2">
    <location>
        <begin position="851"/>
        <end position="862"/>
    </location>
</feature>
<evidence type="ECO:0000313" key="3">
    <source>
        <dbReference type="EMBL" id="KAG2452539.1"/>
    </source>
</evidence>
<feature type="region of interest" description="Disordered" evidence="2">
    <location>
        <begin position="202"/>
        <end position="241"/>
    </location>
</feature>
<evidence type="ECO:0000256" key="2">
    <source>
        <dbReference type="SAM" id="MobiDB-lite"/>
    </source>
</evidence>
<evidence type="ECO:0000256" key="1">
    <source>
        <dbReference type="SAM" id="Coils"/>
    </source>
</evidence>
<feature type="region of interest" description="Disordered" evidence="2">
    <location>
        <begin position="730"/>
        <end position="755"/>
    </location>
</feature>
<dbReference type="OrthoDB" id="548567at2759"/>
<proteinExistence type="predicted"/>
<evidence type="ECO:0000313" key="4">
    <source>
        <dbReference type="Proteomes" id="UP000613740"/>
    </source>
</evidence>
<keyword evidence="4" id="KW-1185">Reference proteome</keyword>
<dbReference type="EMBL" id="JAEHOD010000005">
    <property type="protein sequence ID" value="KAG2452539.1"/>
    <property type="molecule type" value="Genomic_DNA"/>
</dbReference>
<feature type="compositionally biased region" description="Low complexity" evidence="2">
    <location>
        <begin position="886"/>
        <end position="902"/>
    </location>
</feature>
<feature type="compositionally biased region" description="Gly residues" evidence="2">
    <location>
        <begin position="812"/>
        <end position="825"/>
    </location>
</feature>
<feature type="compositionally biased region" description="Polar residues" evidence="2">
    <location>
        <begin position="30"/>
        <end position="39"/>
    </location>
</feature>
<comment type="caution">
    <text evidence="3">The sequence shown here is derived from an EMBL/GenBank/DDBJ whole genome shotgun (WGS) entry which is preliminary data.</text>
</comment>
<dbReference type="AlphaFoldDB" id="A0A835WSE3"/>
<feature type="compositionally biased region" description="Low complexity" evidence="2">
    <location>
        <begin position="202"/>
        <end position="213"/>
    </location>
</feature>
<keyword evidence="1" id="KW-0175">Coiled coil</keyword>
<feature type="region of interest" description="Disordered" evidence="2">
    <location>
        <begin position="812"/>
        <end position="932"/>
    </location>
</feature>
<sequence length="954" mass="95159">MDGLSIVPGAAHRHDAKDRLLRSSFKHSMGSASASTPGDNSPRARPHTADSSRPKLVQGDYTYTTARRNLTIASQQLGADLLPAEAVLAAAANGSAGAPLGVPSLRPASASSNATNMAAWKAYGSPAARGQPRPAPAPPPSHANTNPHMFSSVSSKPPRVQALGGGFRLQRPHSAPSTGPANGGAPYSEHHYQHHHLAHTHYAAQPGSPSSPGSRPPRQPSSPTRRQGGNGLGPRGALGANPAVLGVEVPDVLGAGKTDSGKVMFEHTLPTDPYSKFLWEEQARKARASMSRHIANMAVAASVNGGGSAGNGAGGGGGGSRPASALRTGSVPATPVAYGATGAGGGGGSVNGWNSSQLSTASAVVAGGGVGSPGVGMRARFSSATIAAMQRQGPDHRPHLVVGFAAPDIAEDTTLPGPGDPRWAYTRLGRTQIDRLQAALKMTDTSRASRPTSAPALALRTAGRSADLGTGGWGITGGGGAVAQEADSPGLPPVSERPEEEDRVVYTGGASGRVPRFGGVPAAAGGAGLDIGHSPRFAGGEAPPLPPRRPSSGSTQGGLSTSVSVAAAADAAGSGPVGGVRGSSAGRGRELAPNPRVDLRAYLADEQAEAAEAQAEADAEAAEAHALAALEAEAAAAAAALAEHGGGPLPDDYLAGSGVEAYDAQNGLDAAAQDQQAAENPYLHGAEAADADAAVQAATVAVAVADAMQSIPVPADDLAAKLAAVAAQRQEAMEREEPEHAVASVEGGAEESALEQQLDADMAGAQWQAVQQRHADAGGEDALRALHGGAPARPHSRYGAAAAAAVEYGDGGLEGQVGDPDGGLGIEADDGEAAGGDGDCREGYDDRAMVEDDGAAEGDEDVALGTVPIERAGSVGSRRTPSGHLRPTSARPTSARPASARPGAGNPLSPARGGSGSGRMQRQGSGVGAEADAGFDVGMDVIHEHSETAAEMDL</sequence>
<feature type="compositionally biased region" description="Low complexity" evidence="2">
    <location>
        <begin position="550"/>
        <end position="574"/>
    </location>
</feature>
<feature type="compositionally biased region" description="Basic and acidic residues" evidence="2">
    <location>
        <begin position="731"/>
        <end position="740"/>
    </location>
</feature>
<reference evidence="3" key="1">
    <citation type="journal article" date="2020" name="bioRxiv">
        <title>Comparative genomics of Chlamydomonas.</title>
        <authorList>
            <person name="Craig R.J."/>
            <person name="Hasan A.R."/>
            <person name="Ness R.W."/>
            <person name="Keightley P.D."/>
        </authorList>
    </citation>
    <scope>NUCLEOTIDE SEQUENCE</scope>
    <source>
        <strain evidence="3">CCAP 11/173</strain>
    </source>
</reference>
<organism evidence="3 4">
    <name type="scientific">Chlamydomonas schloesseri</name>
    <dbReference type="NCBI Taxonomy" id="2026947"/>
    <lineage>
        <taxon>Eukaryota</taxon>
        <taxon>Viridiplantae</taxon>
        <taxon>Chlorophyta</taxon>
        <taxon>core chlorophytes</taxon>
        <taxon>Chlorophyceae</taxon>
        <taxon>CS clade</taxon>
        <taxon>Chlamydomonadales</taxon>
        <taxon>Chlamydomonadaceae</taxon>
        <taxon>Chlamydomonas</taxon>
    </lineage>
</organism>